<accession>A0A183S997</accession>
<protein>
    <submittedName>
        <fullName evidence="1">Endo/exonuclease/phosphatase domain-containing protein</fullName>
    </submittedName>
</protein>
<dbReference type="SUPFAM" id="SSF56219">
    <property type="entry name" value="DNase I-like"/>
    <property type="match status" value="1"/>
</dbReference>
<sequence>LHTLLATVPKEDKLIVLGDCNAHVGTDHAAWQGVLGPHGFGGCNDNGLLFLRTSADHLHLLTNVFFLIPTREKATWMHTRSRRWQLLQYILVQRPDRQDMLVSKVIRDADV</sequence>
<dbReference type="InterPro" id="IPR027124">
    <property type="entry name" value="Swc5/CFDP1/2"/>
</dbReference>
<organism evidence="1">
    <name type="scientific">Schistocephalus solidus</name>
    <name type="common">Tapeworm</name>
    <dbReference type="NCBI Taxonomy" id="70667"/>
    <lineage>
        <taxon>Eukaryota</taxon>
        <taxon>Metazoa</taxon>
        <taxon>Spiralia</taxon>
        <taxon>Lophotrochozoa</taxon>
        <taxon>Platyhelminthes</taxon>
        <taxon>Cestoda</taxon>
        <taxon>Eucestoda</taxon>
        <taxon>Diphyllobothriidea</taxon>
        <taxon>Diphyllobothriidae</taxon>
        <taxon>Schistocephalus</taxon>
    </lineage>
</organism>
<dbReference type="InterPro" id="IPR036691">
    <property type="entry name" value="Endo/exonu/phosph_ase_sf"/>
</dbReference>
<dbReference type="AlphaFoldDB" id="A0A183S997"/>
<dbReference type="WBParaSite" id="SSLN_0000082801-mRNA-1">
    <property type="protein sequence ID" value="SSLN_0000082801-mRNA-1"/>
    <property type="gene ID" value="SSLN_0000082801"/>
</dbReference>
<evidence type="ECO:0000313" key="1">
    <source>
        <dbReference type="WBParaSite" id="SSLN_0000082801-mRNA-1"/>
    </source>
</evidence>
<name>A0A183S997_SCHSO</name>
<dbReference type="Gene3D" id="3.60.10.10">
    <property type="entry name" value="Endonuclease/exonuclease/phosphatase"/>
    <property type="match status" value="1"/>
</dbReference>
<dbReference type="PANTHER" id="PTHR23227:SF84">
    <property type="entry name" value="ENDONUCLEASE_EXONUCLEASE_PHOSPHATASE DOMAIN-CONTAINING PROTEIN"/>
    <property type="match status" value="1"/>
</dbReference>
<dbReference type="PANTHER" id="PTHR23227">
    <property type="entry name" value="BUCENTAUR RELATED"/>
    <property type="match status" value="1"/>
</dbReference>
<reference evidence="1" key="1">
    <citation type="submission" date="2016-06" db="UniProtKB">
        <authorList>
            <consortium name="WormBaseParasite"/>
        </authorList>
    </citation>
    <scope>IDENTIFICATION</scope>
</reference>
<proteinExistence type="predicted"/>